<dbReference type="InterPro" id="IPR011990">
    <property type="entry name" value="TPR-like_helical_dom_sf"/>
</dbReference>
<sequence length="97" mass="10780">MLSMRNSLAVFLLMQRDFAAAETELASLLRVTRKLYGDNAADTLMVESNLAGTLRQQGKLADAGPHCRAAMERARRVWRRCAGHDHLPQQLCLLVTG</sequence>
<dbReference type="SUPFAM" id="SSF48452">
    <property type="entry name" value="TPR-like"/>
    <property type="match status" value="1"/>
</dbReference>
<proteinExistence type="predicted"/>
<dbReference type="EMBL" id="MDEJ01000004">
    <property type="protein sequence ID" value="PPV00212.1"/>
    <property type="molecule type" value="Genomic_DNA"/>
</dbReference>
<dbReference type="Proteomes" id="UP000239939">
    <property type="component" value="Unassembled WGS sequence"/>
</dbReference>
<dbReference type="AlphaFoldDB" id="A0A2S7F404"/>
<comment type="caution">
    <text evidence="1">The sequence shown here is derived from an EMBL/GenBank/DDBJ whole genome shotgun (WGS) entry which is preliminary data.</text>
</comment>
<protein>
    <recommendedName>
        <fullName evidence="3">MalT-like TPR region domain-containing protein</fullName>
    </recommendedName>
</protein>
<dbReference type="Pfam" id="PF13424">
    <property type="entry name" value="TPR_12"/>
    <property type="match status" value="1"/>
</dbReference>
<organism evidence="1 2">
    <name type="scientific">Xanthomonas populi</name>
    <dbReference type="NCBI Taxonomy" id="53414"/>
    <lineage>
        <taxon>Bacteria</taxon>
        <taxon>Pseudomonadati</taxon>
        <taxon>Pseudomonadota</taxon>
        <taxon>Gammaproteobacteria</taxon>
        <taxon>Lysobacterales</taxon>
        <taxon>Lysobacteraceae</taxon>
        <taxon>Xanthomonas</taxon>
    </lineage>
</organism>
<dbReference type="Gene3D" id="1.25.40.10">
    <property type="entry name" value="Tetratricopeptide repeat domain"/>
    <property type="match status" value="1"/>
</dbReference>
<gene>
    <name evidence="1" type="ORF">XpopCFBP1817_01175</name>
</gene>
<evidence type="ECO:0008006" key="3">
    <source>
        <dbReference type="Google" id="ProtNLM"/>
    </source>
</evidence>
<accession>A0A2S7F404</accession>
<reference evidence="2" key="1">
    <citation type="submission" date="2016-08" db="EMBL/GenBank/DDBJ databases">
        <authorList>
            <person name="Merda D."/>
            <person name="Briand M."/>
            <person name="Taghouti G."/>
            <person name="Carrere S."/>
            <person name="Gouzy J."/>
            <person name="Portier P."/>
            <person name="Jacques M.-A."/>
            <person name="Fischer-Le Saux M."/>
        </authorList>
    </citation>
    <scope>NUCLEOTIDE SEQUENCE [LARGE SCALE GENOMIC DNA]</scope>
    <source>
        <strain evidence="2">CFBP1817</strain>
    </source>
</reference>
<evidence type="ECO:0000313" key="2">
    <source>
        <dbReference type="Proteomes" id="UP000239939"/>
    </source>
</evidence>
<name>A0A2S7F404_9XANT</name>
<evidence type="ECO:0000313" key="1">
    <source>
        <dbReference type="EMBL" id="PPV00212.1"/>
    </source>
</evidence>
<keyword evidence="2" id="KW-1185">Reference proteome</keyword>